<protein>
    <submittedName>
        <fullName evidence="8">Chromate transporter</fullName>
    </submittedName>
</protein>
<dbReference type="RefSeq" id="WP_245741346.1">
    <property type="nucleotide sequence ID" value="NZ_FNZK01000008.1"/>
</dbReference>
<dbReference type="STRING" id="84035.SAMN05660742_10874"/>
<dbReference type="AlphaFoldDB" id="A0A1H6YZB1"/>
<name>A0A1H6YZB1_9FIRM</name>
<evidence type="ECO:0000256" key="6">
    <source>
        <dbReference type="ARBA" id="ARBA00023136"/>
    </source>
</evidence>
<evidence type="ECO:0000256" key="5">
    <source>
        <dbReference type="ARBA" id="ARBA00022989"/>
    </source>
</evidence>
<dbReference type="PANTHER" id="PTHR43663:SF1">
    <property type="entry name" value="CHROMATE TRANSPORTER"/>
    <property type="match status" value="1"/>
</dbReference>
<evidence type="ECO:0000256" key="2">
    <source>
        <dbReference type="ARBA" id="ARBA00005262"/>
    </source>
</evidence>
<dbReference type="Proteomes" id="UP000199662">
    <property type="component" value="Unassembled WGS sequence"/>
</dbReference>
<sequence length="218" mass="23935">METEEKTACTGDIATIEMDSLAGLEREDLTILKLFLTWLKIGFTSFGGGAITQYLIQENFIYKHKWITAESYANIIGMCQITPGINIIAYTILIGKQLAGWPGILVSVLGLILPSAAITVGISAIYVSLSQFHRVQSALHTVFAAIFGISLATNWRNIRPILQNNRQQGLLVFSVSLVILIGSGLIYVFFNPSVIVLYLLGGLSGAFIYWYAARKKVN</sequence>
<feature type="transmembrane region" description="Helical" evidence="7">
    <location>
        <begin position="71"/>
        <end position="93"/>
    </location>
</feature>
<evidence type="ECO:0000313" key="8">
    <source>
        <dbReference type="EMBL" id="SEJ46569.1"/>
    </source>
</evidence>
<dbReference type="EMBL" id="FNZK01000008">
    <property type="protein sequence ID" value="SEJ46569.1"/>
    <property type="molecule type" value="Genomic_DNA"/>
</dbReference>
<evidence type="ECO:0000256" key="3">
    <source>
        <dbReference type="ARBA" id="ARBA00022475"/>
    </source>
</evidence>
<feature type="transmembrane region" description="Helical" evidence="7">
    <location>
        <begin position="195"/>
        <end position="212"/>
    </location>
</feature>
<dbReference type="InterPro" id="IPR052518">
    <property type="entry name" value="CHR_Transporter"/>
</dbReference>
<feature type="transmembrane region" description="Helical" evidence="7">
    <location>
        <begin position="105"/>
        <end position="126"/>
    </location>
</feature>
<accession>A0A1H6YZB1</accession>
<dbReference type="GO" id="GO:0015109">
    <property type="term" value="F:chromate transmembrane transporter activity"/>
    <property type="evidence" value="ECO:0007669"/>
    <property type="project" value="InterPro"/>
</dbReference>
<evidence type="ECO:0000256" key="4">
    <source>
        <dbReference type="ARBA" id="ARBA00022692"/>
    </source>
</evidence>
<evidence type="ECO:0000313" key="9">
    <source>
        <dbReference type="Proteomes" id="UP000199662"/>
    </source>
</evidence>
<evidence type="ECO:0000256" key="1">
    <source>
        <dbReference type="ARBA" id="ARBA00004651"/>
    </source>
</evidence>
<feature type="transmembrane region" description="Helical" evidence="7">
    <location>
        <begin position="138"/>
        <end position="158"/>
    </location>
</feature>
<comment type="subcellular location">
    <subcellularLocation>
        <location evidence="1">Cell membrane</location>
        <topology evidence="1">Multi-pass membrane protein</topology>
    </subcellularLocation>
</comment>
<reference evidence="8 9" key="1">
    <citation type="submission" date="2016-10" db="EMBL/GenBank/DDBJ databases">
        <authorList>
            <person name="de Groot N.N."/>
        </authorList>
    </citation>
    <scope>NUCLEOTIDE SEQUENCE [LARGE SCALE GENOMIC DNA]</scope>
    <source>
        <strain evidence="8 9">DSM 2179</strain>
    </source>
</reference>
<dbReference type="GO" id="GO:0005886">
    <property type="term" value="C:plasma membrane"/>
    <property type="evidence" value="ECO:0007669"/>
    <property type="project" value="UniProtKB-SubCell"/>
</dbReference>
<organism evidence="8 9">
    <name type="scientific">Propionispira arboris</name>
    <dbReference type="NCBI Taxonomy" id="84035"/>
    <lineage>
        <taxon>Bacteria</taxon>
        <taxon>Bacillati</taxon>
        <taxon>Bacillota</taxon>
        <taxon>Negativicutes</taxon>
        <taxon>Selenomonadales</taxon>
        <taxon>Selenomonadaceae</taxon>
        <taxon>Propionispira</taxon>
    </lineage>
</organism>
<proteinExistence type="inferred from homology"/>
<dbReference type="Pfam" id="PF02417">
    <property type="entry name" value="Chromate_transp"/>
    <property type="match status" value="1"/>
</dbReference>
<keyword evidence="6 7" id="KW-0472">Membrane</keyword>
<keyword evidence="3" id="KW-1003">Cell membrane</keyword>
<dbReference type="PANTHER" id="PTHR43663">
    <property type="entry name" value="CHROMATE TRANSPORT PROTEIN-RELATED"/>
    <property type="match status" value="1"/>
</dbReference>
<keyword evidence="9" id="KW-1185">Reference proteome</keyword>
<dbReference type="InterPro" id="IPR003370">
    <property type="entry name" value="Chromate_transpt"/>
</dbReference>
<feature type="transmembrane region" description="Helical" evidence="7">
    <location>
        <begin position="34"/>
        <end position="56"/>
    </location>
</feature>
<keyword evidence="5 7" id="KW-1133">Transmembrane helix</keyword>
<keyword evidence="4 7" id="KW-0812">Transmembrane</keyword>
<comment type="similarity">
    <text evidence="2">Belongs to the chromate ion transporter (CHR) (TC 2.A.51) family.</text>
</comment>
<feature type="transmembrane region" description="Helical" evidence="7">
    <location>
        <begin position="170"/>
        <end position="189"/>
    </location>
</feature>
<gene>
    <name evidence="8" type="ORF">SAMN05660742_10874</name>
</gene>
<evidence type="ECO:0000256" key="7">
    <source>
        <dbReference type="SAM" id="Phobius"/>
    </source>
</evidence>